<comment type="caution">
    <text evidence="1">The sequence shown here is derived from an EMBL/GenBank/DDBJ whole genome shotgun (WGS) entry which is preliminary data.</text>
</comment>
<accession>A0ABS6G317</accession>
<evidence type="ECO:0000313" key="2">
    <source>
        <dbReference type="Proteomes" id="UP000779508"/>
    </source>
</evidence>
<organism evidence="1 2">
    <name type="scientific">Alkaliphilus flagellatus</name>
    <dbReference type="NCBI Taxonomy" id="2841507"/>
    <lineage>
        <taxon>Bacteria</taxon>
        <taxon>Bacillati</taxon>
        <taxon>Bacillota</taxon>
        <taxon>Clostridia</taxon>
        <taxon>Peptostreptococcales</taxon>
        <taxon>Natronincolaceae</taxon>
        <taxon>Alkaliphilus</taxon>
    </lineage>
</organism>
<gene>
    <name evidence="1" type="ORF">KQI88_10625</name>
</gene>
<protein>
    <recommendedName>
        <fullName evidence="3">DUF2283 domain-containing protein</fullName>
    </recommendedName>
</protein>
<keyword evidence="2" id="KW-1185">Reference proteome</keyword>
<evidence type="ECO:0008006" key="3">
    <source>
        <dbReference type="Google" id="ProtNLM"/>
    </source>
</evidence>
<proteinExistence type="predicted"/>
<dbReference type="Proteomes" id="UP000779508">
    <property type="component" value="Unassembled WGS sequence"/>
</dbReference>
<name>A0ABS6G317_9FIRM</name>
<sequence>MKNERISVKYIENKNVDGDDSAGVIISVFERDILIGVTERHGGDVEISLNIEKAKELVSAINSAIKLASGN</sequence>
<dbReference type="RefSeq" id="WP_216417171.1">
    <property type="nucleotide sequence ID" value="NZ_JAHLQK010000004.1"/>
</dbReference>
<dbReference type="EMBL" id="JAHLQK010000004">
    <property type="protein sequence ID" value="MBU5676872.1"/>
    <property type="molecule type" value="Genomic_DNA"/>
</dbReference>
<reference evidence="1 2" key="1">
    <citation type="submission" date="2021-06" db="EMBL/GenBank/DDBJ databases">
        <authorList>
            <person name="Sun Q."/>
            <person name="Li D."/>
        </authorList>
    </citation>
    <scope>NUCLEOTIDE SEQUENCE [LARGE SCALE GENOMIC DNA]</scope>
    <source>
        <strain evidence="1 2">MSJ-5</strain>
    </source>
</reference>
<evidence type="ECO:0000313" key="1">
    <source>
        <dbReference type="EMBL" id="MBU5676872.1"/>
    </source>
</evidence>